<name>A0A1K2INM9_9FLAO</name>
<proteinExistence type="predicted"/>
<protein>
    <submittedName>
        <fullName evidence="1">Uncharacterized protein</fullName>
    </submittedName>
</protein>
<gene>
    <name evidence="1" type="ORF">SAMN05216324_10618</name>
</gene>
<accession>A0A1K2INM9</accession>
<sequence>MKTVNAENVNYNEDGKCRKTQEFLLDEKK</sequence>
<dbReference type="Proteomes" id="UP000182034">
    <property type="component" value="Unassembled WGS sequence"/>
</dbReference>
<dbReference type="EMBL" id="FPKW01000006">
    <property type="protein sequence ID" value="SFZ94057.1"/>
    <property type="molecule type" value="Genomic_DNA"/>
</dbReference>
<organism evidence="1 2">
    <name type="scientific">Chryseobacterium limigenitum</name>
    <dbReference type="NCBI Taxonomy" id="1612149"/>
    <lineage>
        <taxon>Bacteria</taxon>
        <taxon>Pseudomonadati</taxon>
        <taxon>Bacteroidota</taxon>
        <taxon>Flavobacteriia</taxon>
        <taxon>Flavobacteriales</taxon>
        <taxon>Weeksellaceae</taxon>
        <taxon>Chryseobacterium group</taxon>
        <taxon>Chryseobacterium</taxon>
    </lineage>
</organism>
<reference evidence="2" key="1">
    <citation type="submission" date="2016-10" db="EMBL/GenBank/DDBJ databases">
        <authorList>
            <person name="Varghese N."/>
            <person name="Submissions S."/>
        </authorList>
    </citation>
    <scope>NUCLEOTIDE SEQUENCE [LARGE SCALE GENOMIC DNA]</scope>
    <source>
        <strain evidence="2">SUR2</strain>
    </source>
</reference>
<dbReference type="AlphaFoldDB" id="A0A1K2INM9"/>
<keyword evidence="2" id="KW-1185">Reference proteome</keyword>
<evidence type="ECO:0000313" key="1">
    <source>
        <dbReference type="EMBL" id="SFZ94057.1"/>
    </source>
</evidence>
<evidence type="ECO:0000313" key="2">
    <source>
        <dbReference type="Proteomes" id="UP000182034"/>
    </source>
</evidence>